<organism evidence="1 2">
    <name type="scientific">Coniosporium tulheliwenetii</name>
    <dbReference type="NCBI Taxonomy" id="3383036"/>
    <lineage>
        <taxon>Eukaryota</taxon>
        <taxon>Fungi</taxon>
        <taxon>Dikarya</taxon>
        <taxon>Ascomycota</taxon>
        <taxon>Pezizomycotina</taxon>
        <taxon>Dothideomycetes</taxon>
        <taxon>Dothideomycetes incertae sedis</taxon>
        <taxon>Coniosporium</taxon>
    </lineage>
</organism>
<protein>
    <submittedName>
        <fullName evidence="1">Uncharacterized protein</fullName>
    </submittedName>
</protein>
<evidence type="ECO:0000313" key="1">
    <source>
        <dbReference type="EMBL" id="KAJ9645932.1"/>
    </source>
</evidence>
<dbReference type="EMBL" id="JAPDRP010000007">
    <property type="protein sequence ID" value="KAJ9645932.1"/>
    <property type="molecule type" value="Genomic_DNA"/>
</dbReference>
<dbReference type="Proteomes" id="UP001172680">
    <property type="component" value="Unassembled WGS sequence"/>
</dbReference>
<evidence type="ECO:0000313" key="2">
    <source>
        <dbReference type="Proteomes" id="UP001172680"/>
    </source>
</evidence>
<keyword evidence="2" id="KW-1185">Reference proteome</keyword>
<reference evidence="1" key="1">
    <citation type="submission" date="2022-10" db="EMBL/GenBank/DDBJ databases">
        <title>Culturing micro-colonial fungi from biological soil crusts in the Mojave desert and describing Neophaeococcomyces mojavensis, and introducing the new genera and species Taxawa tesnikishii.</title>
        <authorList>
            <person name="Kurbessoian T."/>
            <person name="Stajich J.E."/>
        </authorList>
    </citation>
    <scope>NUCLEOTIDE SEQUENCE</scope>
    <source>
        <strain evidence="1">JES_115</strain>
    </source>
</reference>
<comment type="caution">
    <text evidence="1">The sequence shown here is derived from an EMBL/GenBank/DDBJ whole genome shotgun (WGS) entry which is preliminary data.</text>
</comment>
<sequence>MDNQTASREARRILSDKVRDDWAWPAGPTEPEDPVRQATDYKERFYSTTSPSGSEAEESLPSKSRSSGSSKKSRDPYKYDSPDSIATSLSEKRAERRRRRSSKLQEEMSWNQGLVCFMQRRDAWTGVTTARRLRAQKGGPSAVPQDSSTQSNGTTHAAPAAPTTDSPNPATAASSILPSDSIPDPVPLVPVAPPLIPASNPLRASIGPSTYPEIFSKVVLSARTPTVPINLADMTAALVQGWKSAGEWPPKASVPDPLVGARRKRDIIARTPRIIPGEGGAAEANGGTRHPHIKKGVESVKKVLRLSGSHSGTPADAG</sequence>
<gene>
    <name evidence="1" type="ORF">H2199_002975</name>
</gene>
<accession>A0ACC2ZDV2</accession>
<proteinExistence type="predicted"/>
<name>A0ACC2ZDV2_9PEZI</name>